<name>A0ABY2YZF6_9LACO</name>
<organism evidence="1 2">
    <name type="scientific">Apilactobacillus micheneri</name>
    <dbReference type="NCBI Taxonomy" id="1899430"/>
    <lineage>
        <taxon>Bacteria</taxon>
        <taxon>Bacillati</taxon>
        <taxon>Bacillota</taxon>
        <taxon>Bacilli</taxon>
        <taxon>Lactobacillales</taxon>
        <taxon>Lactobacillaceae</taxon>
        <taxon>Apilactobacillus</taxon>
    </lineage>
</organism>
<dbReference type="Proteomes" id="UP000777560">
    <property type="component" value="Unassembled WGS sequence"/>
</dbReference>
<evidence type="ECO:0000313" key="1">
    <source>
        <dbReference type="EMBL" id="TPR23098.1"/>
    </source>
</evidence>
<accession>A0ABY2YZF6</accession>
<reference evidence="1 2" key="1">
    <citation type="submission" date="2018-08" db="EMBL/GenBank/DDBJ databases">
        <title>Comparative genomics of wild bee and flower associated Lactobacillus reveals potential adaptation to the bee host.</title>
        <authorList>
            <person name="Vuong H.Q."/>
            <person name="Mcfrederick Q.S."/>
        </authorList>
    </citation>
    <scope>NUCLEOTIDE SEQUENCE [LARGE SCALE GENOMIC DNA]</scope>
    <source>
        <strain evidence="1 2">HV_13</strain>
    </source>
</reference>
<evidence type="ECO:0000313" key="2">
    <source>
        <dbReference type="Proteomes" id="UP000777560"/>
    </source>
</evidence>
<dbReference type="RefSeq" id="WP_140926038.1">
    <property type="nucleotide sequence ID" value="NZ_QUAU01000006.1"/>
</dbReference>
<proteinExistence type="predicted"/>
<dbReference type="EMBL" id="QUAV01000006">
    <property type="protein sequence ID" value="TPR23098.1"/>
    <property type="molecule type" value="Genomic_DNA"/>
</dbReference>
<comment type="caution">
    <text evidence="1">The sequence shown here is derived from an EMBL/GenBank/DDBJ whole genome shotgun (WGS) entry which is preliminary data.</text>
</comment>
<protein>
    <submittedName>
        <fullName evidence="1">Uncharacterized protein</fullName>
    </submittedName>
</protein>
<gene>
    <name evidence="1" type="ORF">DY114_07255</name>
</gene>
<keyword evidence="2" id="KW-1185">Reference proteome</keyword>
<sequence length="111" mass="12387">MIDIDTVKDGIVQFESCTDSQIKRAINTAKKVALNDHISNDMLENATLLYARHILVSENFMSYWGTTSSTTLGNAQTMTDKTNSDAFLVEYQQIANKFGDIGFRGDVISRD</sequence>